<feature type="compositionally biased region" description="Polar residues" evidence="1">
    <location>
        <begin position="645"/>
        <end position="655"/>
    </location>
</feature>
<sequence>MNYLIDSYDAYTVGGGLLDKGWQAVNWFFVGVPFFILKLCVSFFLFCESVLNQSDYFIARQTEAYEMSVKILDNFGGTQFGTRTLMGLAILFSAYYLLVSFFSNRRNFSKVLLHYAAVFLLFFGWFGQVSSTNQNGHVTTQDVPIFIIKSLNGIASSIRSNFLSGTTYESGADQSSMFDATIQQTFNYVNSGSLDGTMPNGEKLEEKKLLQEPGLSESDKETFLKERDKYIESLEKENPYFAQDGAKTMEKSFAIWVGVINLLVLALPSLYVSVMLTIMQMAINLLILAFPVIALASFFPRCQMLLFKFFKALVGVSFMPVIYGVFLSVLFWMNQLVDQVFLNVAETVNESLLNVLSGGIVLLGTRIIMIVVKIVMIKTLWKNRYRLLRFFSDGQIEQPFFEKQLNEKVKEGAERVTEVGVGTAQVAAGAYTGNAGMVMSGADALLPDKALNVGKEHFVDETGQFTGIKQGLRSFFNPEMEEDSAPEESFDIEEKEQDVDEVTPEIEAVFEEVSEEEQIDNSLEDTLPELEGEETDFDNSLSESDEWIADETVVSEPPENTEADLEIEPIVENTESESVEQENSLELETMSDTDNSSVTIDNFDELQFEKEEKAYFDHEQDQEFIANYSENNTNNRYEQNTEVIDSSEQNFTSLEQNDDQFFGAEEEQEEEIEDWL</sequence>
<accession>A0AAI8R7I1</accession>
<feature type="compositionally biased region" description="Acidic residues" evidence="1">
    <location>
        <begin position="664"/>
        <end position="676"/>
    </location>
</feature>
<feature type="transmembrane region" description="Helical" evidence="2">
    <location>
        <begin position="27"/>
        <end position="47"/>
    </location>
</feature>
<keyword evidence="2" id="KW-0472">Membrane</keyword>
<feature type="transmembrane region" description="Helical" evidence="2">
    <location>
        <begin position="85"/>
        <end position="102"/>
    </location>
</feature>
<feature type="compositionally biased region" description="Acidic residues" evidence="1">
    <location>
        <begin position="559"/>
        <end position="591"/>
    </location>
</feature>
<dbReference type="RefSeq" id="WP_178946415.1">
    <property type="nucleotide sequence ID" value="NZ_AP019810.1"/>
</dbReference>
<protein>
    <recommendedName>
        <fullName evidence="5">ATP synthase F0, A subunit</fullName>
    </recommendedName>
</protein>
<evidence type="ECO:0000313" key="3">
    <source>
        <dbReference type="EMBL" id="BBM13519.1"/>
    </source>
</evidence>
<evidence type="ECO:0000313" key="4">
    <source>
        <dbReference type="Proteomes" id="UP000509460"/>
    </source>
</evidence>
<keyword evidence="2" id="KW-1133">Transmembrane helix</keyword>
<evidence type="ECO:0000256" key="2">
    <source>
        <dbReference type="SAM" id="Phobius"/>
    </source>
</evidence>
<dbReference type="AlphaFoldDB" id="A0AAI8R7I1"/>
<name>A0AAI8R7I1_ENTMU</name>
<feature type="region of interest" description="Disordered" evidence="1">
    <location>
        <begin position="552"/>
        <end position="598"/>
    </location>
</feature>
<feature type="transmembrane region" description="Helical" evidence="2">
    <location>
        <begin position="253"/>
        <end position="272"/>
    </location>
</feature>
<gene>
    <name evidence="3" type="ORF">EM151A_0277</name>
</gene>
<feature type="transmembrane region" description="Helical" evidence="2">
    <location>
        <begin position="278"/>
        <end position="300"/>
    </location>
</feature>
<reference evidence="3 4" key="1">
    <citation type="submission" date="2019-07" db="EMBL/GenBank/DDBJ databases">
        <title>antibiotic susceptibility of plant-derived lactic acid bacteria.</title>
        <authorList>
            <person name="Sugiyama M."/>
            <person name="Noda M."/>
        </authorList>
    </citation>
    <scope>NUCLEOTIDE SEQUENCE [LARGE SCALE GENOMIC DNA]</scope>
    <source>
        <strain evidence="3 4">15-1A</strain>
    </source>
</reference>
<dbReference type="Proteomes" id="UP000509460">
    <property type="component" value="Chromosome"/>
</dbReference>
<feature type="region of interest" description="Disordered" evidence="1">
    <location>
        <begin position="645"/>
        <end position="676"/>
    </location>
</feature>
<keyword evidence="2" id="KW-0812">Transmembrane</keyword>
<feature type="transmembrane region" description="Helical" evidence="2">
    <location>
        <begin position="353"/>
        <end position="376"/>
    </location>
</feature>
<feature type="transmembrane region" description="Helical" evidence="2">
    <location>
        <begin position="312"/>
        <end position="333"/>
    </location>
</feature>
<organism evidence="3 4">
    <name type="scientific">Enterococcus mundtii</name>
    <dbReference type="NCBI Taxonomy" id="53346"/>
    <lineage>
        <taxon>Bacteria</taxon>
        <taxon>Bacillati</taxon>
        <taxon>Bacillota</taxon>
        <taxon>Bacilli</taxon>
        <taxon>Lactobacillales</taxon>
        <taxon>Enterococcaceae</taxon>
        <taxon>Enterococcus</taxon>
    </lineage>
</organism>
<feature type="transmembrane region" description="Helical" evidence="2">
    <location>
        <begin position="108"/>
        <end position="126"/>
    </location>
</feature>
<evidence type="ECO:0008006" key="5">
    <source>
        <dbReference type="Google" id="ProtNLM"/>
    </source>
</evidence>
<dbReference type="EMBL" id="AP019810">
    <property type="protein sequence ID" value="BBM13519.1"/>
    <property type="molecule type" value="Genomic_DNA"/>
</dbReference>
<evidence type="ECO:0000256" key="1">
    <source>
        <dbReference type="SAM" id="MobiDB-lite"/>
    </source>
</evidence>
<proteinExistence type="predicted"/>